<protein>
    <submittedName>
        <fullName evidence="1">Uncharacterized protein</fullName>
    </submittedName>
</protein>
<proteinExistence type="predicted"/>
<accession>A0A0A8YAV9</accession>
<organism evidence="1">
    <name type="scientific">Arundo donax</name>
    <name type="common">Giant reed</name>
    <name type="synonym">Donax arundinaceus</name>
    <dbReference type="NCBI Taxonomy" id="35708"/>
    <lineage>
        <taxon>Eukaryota</taxon>
        <taxon>Viridiplantae</taxon>
        <taxon>Streptophyta</taxon>
        <taxon>Embryophyta</taxon>
        <taxon>Tracheophyta</taxon>
        <taxon>Spermatophyta</taxon>
        <taxon>Magnoliopsida</taxon>
        <taxon>Liliopsida</taxon>
        <taxon>Poales</taxon>
        <taxon>Poaceae</taxon>
        <taxon>PACMAD clade</taxon>
        <taxon>Arundinoideae</taxon>
        <taxon>Arundineae</taxon>
        <taxon>Arundo</taxon>
    </lineage>
</organism>
<evidence type="ECO:0000313" key="1">
    <source>
        <dbReference type="EMBL" id="JAD22568.1"/>
    </source>
</evidence>
<reference evidence="1" key="1">
    <citation type="submission" date="2014-09" db="EMBL/GenBank/DDBJ databases">
        <authorList>
            <person name="Magalhaes I.L.F."/>
            <person name="Oliveira U."/>
            <person name="Santos F.R."/>
            <person name="Vidigal T.H.D.A."/>
            <person name="Brescovit A.D."/>
            <person name="Santos A.J."/>
        </authorList>
    </citation>
    <scope>NUCLEOTIDE SEQUENCE</scope>
    <source>
        <tissue evidence="1">Shoot tissue taken approximately 20 cm above the soil surface</tissue>
    </source>
</reference>
<dbReference type="EMBL" id="GBRH01275327">
    <property type="protein sequence ID" value="JAD22568.1"/>
    <property type="molecule type" value="Transcribed_RNA"/>
</dbReference>
<dbReference type="AlphaFoldDB" id="A0A0A8YAV9"/>
<reference evidence="1" key="2">
    <citation type="journal article" date="2015" name="Data Brief">
        <title>Shoot transcriptome of the giant reed, Arundo donax.</title>
        <authorList>
            <person name="Barrero R.A."/>
            <person name="Guerrero F.D."/>
            <person name="Moolhuijzen P."/>
            <person name="Goolsby J.A."/>
            <person name="Tidwell J."/>
            <person name="Bellgard S.E."/>
            <person name="Bellgard M.I."/>
        </authorList>
    </citation>
    <scope>NUCLEOTIDE SEQUENCE</scope>
    <source>
        <tissue evidence="1">Shoot tissue taken approximately 20 cm above the soil surface</tissue>
    </source>
</reference>
<sequence>MAPTSLVACWQQRIHNKASPRLERKNYPD</sequence>
<name>A0A0A8YAV9_ARUDO</name>